<feature type="region of interest" description="Disordered" evidence="1">
    <location>
        <begin position="1"/>
        <end position="51"/>
    </location>
</feature>
<evidence type="ECO:0000313" key="2">
    <source>
        <dbReference type="EMBL" id="RMX54637.1"/>
    </source>
</evidence>
<proteinExistence type="predicted"/>
<evidence type="ECO:0000313" key="3">
    <source>
        <dbReference type="Proteomes" id="UP000275408"/>
    </source>
</evidence>
<dbReference type="Proteomes" id="UP000275408">
    <property type="component" value="Unassembled WGS sequence"/>
</dbReference>
<name>A0A3M6ULU6_POCDA</name>
<accession>A0A3M6ULU6</accession>
<feature type="compositionally biased region" description="Basic and acidic residues" evidence="1">
    <location>
        <begin position="1"/>
        <end position="10"/>
    </location>
</feature>
<gene>
    <name evidence="2" type="ORF">pdam_00025868</name>
</gene>
<feature type="non-terminal residue" evidence="2">
    <location>
        <position position="1"/>
    </location>
</feature>
<organism evidence="2 3">
    <name type="scientific">Pocillopora damicornis</name>
    <name type="common">Cauliflower coral</name>
    <name type="synonym">Millepora damicornis</name>
    <dbReference type="NCBI Taxonomy" id="46731"/>
    <lineage>
        <taxon>Eukaryota</taxon>
        <taxon>Metazoa</taxon>
        <taxon>Cnidaria</taxon>
        <taxon>Anthozoa</taxon>
        <taxon>Hexacorallia</taxon>
        <taxon>Scleractinia</taxon>
        <taxon>Astrocoeniina</taxon>
        <taxon>Pocilloporidae</taxon>
        <taxon>Pocillopora</taxon>
    </lineage>
</organism>
<reference evidence="2 3" key="1">
    <citation type="journal article" date="2018" name="Sci. Rep.">
        <title>Comparative analysis of the Pocillopora damicornis genome highlights role of immune system in coral evolution.</title>
        <authorList>
            <person name="Cunning R."/>
            <person name="Bay R.A."/>
            <person name="Gillette P."/>
            <person name="Baker A.C."/>
            <person name="Traylor-Knowles N."/>
        </authorList>
    </citation>
    <scope>NUCLEOTIDE SEQUENCE [LARGE SCALE GENOMIC DNA]</scope>
    <source>
        <strain evidence="2">RSMAS</strain>
        <tissue evidence="2">Whole animal</tissue>
    </source>
</reference>
<protein>
    <submittedName>
        <fullName evidence="2">Uncharacterized protein</fullName>
    </submittedName>
</protein>
<evidence type="ECO:0000256" key="1">
    <source>
        <dbReference type="SAM" id="MobiDB-lite"/>
    </source>
</evidence>
<dbReference type="EMBL" id="RCHS01001227">
    <property type="protein sequence ID" value="RMX54637.1"/>
    <property type="molecule type" value="Genomic_DNA"/>
</dbReference>
<feature type="compositionally biased region" description="Acidic residues" evidence="1">
    <location>
        <begin position="17"/>
        <end position="30"/>
    </location>
</feature>
<sequence length="51" mass="5649">DDKGNVKPEEQWPTDEYWGDDWSESEEELDPGSVINSGDDEEPGSFTASGD</sequence>
<dbReference type="AlphaFoldDB" id="A0A3M6ULU6"/>
<keyword evidence="3" id="KW-1185">Reference proteome</keyword>
<comment type="caution">
    <text evidence="2">The sequence shown here is derived from an EMBL/GenBank/DDBJ whole genome shotgun (WGS) entry which is preliminary data.</text>
</comment>